<keyword evidence="2" id="KW-1185">Reference proteome</keyword>
<evidence type="ECO:0008006" key="3">
    <source>
        <dbReference type="Google" id="ProtNLM"/>
    </source>
</evidence>
<dbReference type="RefSeq" id="WP_146439574.1">
    <property type="nucleotide sequence ID" value="NZ_SJPL01000001.1"/>
</dbReference>
<dbReference type="SUPFAM" id="SSF53756">
    <property type="entry name" value="UDP-Glycosyltransferase/glycogen phosphorylase"/>
    <property type="match status" value="1"/>
</dbReference>
<gene>
    <name evidence="1" type="ORF">Pan14r_33190</name>
</gene>
<reference evidence="1 2" key="1">
    <citation type="submission" date="2019-02" db="EMBL/GenBank/DDBJ databases">
        <title>Deep-cultivation of Planctomycetes and their phenomic and genomic characterization uncovers novel biology.</title>
        <authorList>
            <person name="Wiegand S."/>
            <person name="Jogler M."/>
            <person name="Boedeker C."/>
            <person name="Pinto D."/>
            <person name="Vollmers J."/>
            <person name="Rivas-Marin E."/>
            <person name="Kohn T."/>
            <person name="Peeters S.H."/>
            <person name="Heuer A."/>
            <person name="Rast P."/>
            <person name="Oberbeckmann S."/>
            <person name="Bunk B."/>
            <person name="Jeske O."/>
            <person name="Meyerdierks A."/>
            <person name="Storesund J.E."/>
            <person name="Kallscheuer N."/>
            <person name="Luecker S."/>
            <person name="Lage O.M."/>
            <person name="Pohl T."/>
            <person name="Merkel B.J."/>
            <person name="Hornburger P."/>
            <person name="Mueller R.-W."/>
            <person name="Bruemmer F."/>
            <person name="Labrenz M."/>
            <person name="Spormann A.M."/>
            <person name="Op Den Camp H."/>
            <person name="Overmann J."/>
            <person name="Amann R."/>
            <person name="Jetten M.S.M."/>
            <person name="Mascher T."/>
            <person name="Medema M.H."/>
            <person name="Devos D.P."/>
            <person name="Kaster A.-K."/>
            <person name="Ovreas L."/>
            <person name="Rohde M."/>
            <person name="Galperin M.Y."/>
            <person name="Jogler C."/>
        </authorList>
    </citation>
    <scope>NUCLEOTIDE SEQUENCE [LARGE SCALE GENOMIC DNA]</scope>
    <source>
        <strain evidence="1 2">Pan14r</strain>
    </source>
</reference>
<dbReference type="EMBL" id="SJPL01000001">
    <property type="protein sequence ID" value="TWT71009.1"/>
    <property type="molecule type" value="Genomic_DNA"/>
</dbReference>
<dbReference type="Pfam" id="PF13528">
    <property type="entry name" value="Glyco_trans_1_3"/>
    <property type="match status" value="1"/>
</dbReference>
<dbReference type="OrthoDB" id="9793805at2"/>
<sequence>MARIVYSLSGEGRGHATRAHTVISLLSRQHDVLVYAPGMAHELLSQCQYDPQRITLRRLDGLRFRYRGRRLSYLSSLVASSGFLMRLPARIRTIRHEIRNWGATHVINDFEPLLSRVARSAGLPLISLDHQHFLAAMDTSVLPSSLARKVRFLRLSIPLFCPRPDRQIISSYFDFPVRPSMSHQVTKVGPLLRNAVLRAKSESGEHLVAYFRRDLPKQLLESLKRCGKQVYVYGLGALSPTGNVQFLKTSVDGFLEHLRSSTALVCSSGNQLIGEALHWSKPILAVPEFGNFEQEINGFFLPTTGGGQTVQDSQVGPQTVGEFLENIDRYRNAKGAVTAGNQVVIDRLNQMILDHDFADQQSAPSHAA</sequence>
<dbReference type="Proteomes" id="UP000317238">
    <property type="component" value="Unassembled WGS sequence"/>
</dbReference>
<evidence type="ECO:0000313" key="2">
    <source>
        <dbReference type="Proteomes" id="UP000317238"/>
    </source>
</evidence>
<evidence type="ECO:0000313" key="1">
    <source>
        <dbReference type="EMBL" id="TWT71009.1"/>
    </source>
</evidence>
<accession>A0A5C5Y7Q8</accession>
<dbReference type="AlphaFoldDB" id="A0A5C5Y7Q8"/>
<organism evidence="1 2">
    <name type="scientific">Crateriforma conspicua</name>
    <dbReference type="NCBI Taxonomy" id="2527996"/>
    <lineage>
        <taxon>Bacteria</taxon>
        <taxon>Pseudomonadati</taxon>
        <taxon>Planctomycetota</taxon>
        <taxon>Planctomycetia</taxon>
        <taxon>Planctomycetales</taxon>
        <taxon>Planctomycetaceae</taxon>
        <taxon>Crateriforma</taxon>
    </lineage>
</organism>
<comment type="caution">
    <text evidence="1">The sequence shown here is derived from an EMBL/GenBank/DDBJ whole genome shotgun (WGS) entry which is preliminary data.</text>
</comment>
<protein>
    <recommendedName>
        <fullName evidence="3">MurG-like transferase</fullName>
    </recommendedName>
</protein>
<proteinExistence type="predicted"/>
<name>A0A5C5Y7Q8_9PLAN</name>